<dbReference type="Gene3D" id="2.60.40.1760">
    <property type="entry name" value="glycosyl hydrolase (family 31)"/>
    <property type="match status" value="1"/>
</dbReference>
<feature type="compositionally biased region" description="Basic and acidic residues" evidence="1">
    <location>
        <begin position="175"/>
        <end position="191"/>
    </location>
</feature>
<comment type="caution">
    <text evidence="2">The sequence shown here is derived from an EMBL/GenBank/DDBJ whole genome shotgun (WGS) entry which is preliminary data.</text>
</comment>
<sequence length="191" mass="21268">MMPPSYQRYRVDDREVTKTASRLTLNRTATEKLSPGESTSVTVDITRITYDTVRIRIWDSSRREFIPPVPVLAEDARDTSEGSGFAAKLSDKDVLSVQAKPSGRVLSTSSIHIIVSPDSSDYAYGELISDDGVMTGELPRENLKNLSWGSPLRESSLHVLQLKTQHTGLVQRQRQIGDHDLGRRNSSGVRE</sequence>
<accession>A0AAQ4D4V0</accession>
<feature type="region of interest" description="Disordered" evidence="1">
    <location>
        <begin position="170"/>
        <end position="191"/>
    </location>
</feature>
<protein>
    <submittedName>
        <fullName evidence="2">Uncharacterized protein</fullName>
    </submittedName>
</protein>
<dbReference type="Proteomes" id="UP001321473">
    <property type="component" value="Unassembled WGS sequence"/>
</dbReference>
<evidence type="ECO:0000313" key="3">
    <source>
        <dbReference type="Proteomes" id="UP001321473"/>
    </source>
</evidence>
<keyword evidence="3" id="KW-1185">Reference proteome</keyword>
<dbReference type="EMBL" id="JARKHS020035152">
    <property type="protein sequence ID" value="KAK8757490.1"/>
    <property type="molecule type" value="Genomic_DNA"/>
</dbReference>
<dbReference type="AlphaFoldDB" id="A0AAQ4D4V0"/>
<reference evidence="2 3" key="1">
    <citation type="journal article" date="2023" name="Arcadia Sci">
        <title>De novo assembly of a long-read Amblyomma americanum tick genome.</title>
        <authorList>
            <person name="Chou S."/>
            <person name="Poskanzer K.E."/>
            <person name="Rollins M."/>
            <person name="Thuy-Boun P.S."/>
        </authorList>
    </citation>
    <scope>NUCLEOTIDE SEQUENCE [LARGE SCALE GENOMIC DNA]</scope>
    <source>
        <strain evidence="2">F_SG_1</strain>
        <tissue evidence="2">Salivary glands</tissue>
    </source>
</reference>
<name>A0AAQ4D4V0_AMBAM</name>
<evidence type="ECO:0000256" key="1">
    <source>
        <dbReference type="SAM" id="MobiDB-lite"/>
    </source>
</evidence>
<evidence type="ECO:0000313" key="2">
    <source>
        <dbReference type="EMBL" id="KAK8757490.1"/>
    </source>
</evidence>
<organism evidence="2 3">
    <name type="scientific">Amblyomma americanum</name>
    <name type="common">Lone star tick</name>
    <dbReference type="NCBI Taxonomy" id="6943"/>
    <lineage>
        <taxon>Eukaryota</taxon>
        <taxon>Metazoa</taxon>
        <taxon>Ecdysozoa</taxon>
        <taxon>Arthropoda</taxon>
        <taxon>Chelicerata</taxon>
        <taxon>Arachnida</taxon>
        <taxon>Acari</taxon>
        <taxon>Parasitiformes</taxon>
        <taxon>Ixodida</taxon>
        <taxon>Ixodoidea</taxon>
        <taxon>Ixodidae</taxon>
        <taxon>Amblyomminae</taxon>
        <taxon>Amblyomma</taxon>
    </lineage>
</organism>
<proteinExistence type="predicted"/>
<gene>
    <name evidence="2" type="ORF">V5799_004872</name>
</gene>